<evidence type="ECO:0000313" key="3">
    <source>
        <dbReference type="EMBL" id="MBP2200685.1"/>
    </source>
</evidence>
<name>A0A8J7S375_METVO</name>
<dbReference type="RefSeq" id="WP_342590594.1">
    <property type="nucleotide sequence ID" value="NZ_JAGGMV010000001.1"/>
</dbReference>
<dbReference type="InterPro" id="IPR050128">
    <property type="entry name" value="Sulfate_adenylyltrnsfr_sub2"/>
</dbReference>
<feature type="compositionally biased region" description="Basic residues" evidence="1">
    <location>
        <begin position="75"/>
        <end position="85"/>
    </location>
</feature>
<comment type="caution">
    <text evidence="3">The sequence shown here is derived from an EMBL/GenBank/DDBJ whole genome shotgun (WGS) entry which is preliminary data.</text>
</comment>
<dbReference type="PANTHER" id="PTHR43196">
    <property type="entry name" value="SULFATE ADENYLYLTRANSFERASE SUBUNIT 2"/>
    <property type="match status" value="1"/>
</dbReference>
<dbReference type="AlphaFoldDB" id="A0A8J7S375"/>
<dbReference type="SUPFAM" id="SSF52402">
    <property type="entry name" value="Adenine nucleotide alpha hydrolases-like"/>
    <property type="match status" value="1"/>
</dbReference>
<dbReference type="InterPro" id="IPR002500">
    <property type="entry name" value="PAPS_reduct_dom"/>
</dbReference>
<feature type="compositionally biased region" description="Basic and acidic residues" evidence="1">
    <location>
        <begin position="103"/>
        <end position="114"/>
    </location>
</feature>
<dbReference type="GO" id="GO:0003824">
    <property type="term" value="F:catalytic activity"/>
    <property type="evidence" value="ECO:0007669"/>
    <property type="project" value="InterPro"/>
</dbReference>
<dbReference type="Gene3D" id="3.40.50.620">
    <property type="entry name" value="HUPs"/>
    <property type="match status" value="1"/>
</dbReference>
<evidence type="ECO:0000259" key="2">
    <source>
        <dbReference type="Pfam" id="PF01507"/>
    </source>
</evidence>
<evidence type="ECO:0000313" key="4">
    <source>
        <dbReference type="Proteomes" id="UP000740329"/>
    </source>
</evidence>
<feature type="compositionally biased region" description="Basic and acidic residues" evidence="1">
    <location>
        <begin position="63"/>
        <end position="74"/>
    </location>
</feature>
<feature type="region of interest" description="Disordered" evidence="1">
    <location>
        <begin position="1"/>
        <end position="114"/>
    </location>
</feature>
<dbReference type="InterPro" id="IPR014729">
    <property type="entry name" value="Rossmann-like_a/b/a_fold"/>
</dbReference>
<evidence type="ECO:0000256" key="1">
    <source>
        <dbReference type="SAM" id="MobiDB-lite"/>
    </source>
</evidence>
<organism evidence="3 4">
    <name type="scientific">Methanococcus voltae</name>
    <dbReference type="NCBI Taxonomy" id="2188"/>
    <lineage>
        <taxon>Archaea</taxon>
        <taxon>Methanobacteriati</taxon>
        <taxon>Methanobacteriota</taxon>
        <taxon>Methanomada group</taxon>
        <taxon>Methanococci</taxon>
        <taxon>Methanococcales</taxon>
        <taxon>Methanococcaceae</taxon>
        <taxon>Methanococcus</taxon>
    </lineage>
</organism>
<dbReference type="Proteomes" id="UP000740329">
    <property type="component" value="Unassembled WGS sequence"/>
</dbReference>
<dbReference type="CDD" id="cd23947">
    <property type="entry name" value="PAPS_reductase-like_YbdN"/>
    <property type="match status" value="1"/>
</dbReference>
<feature type="compositionally biased region" description="Basic and acidic residues" evidence="1">
    <location>
        <begin position="23"/>
        <end position="49"/>
    </location>
</feature>
<gene>
    <name evidence="3" type="ORF">J3E07_000083</name>
</gene>
<dbReference type="NCBIfam" id="NF006327">
    <property type="entry name" value="PRK08557.1"/>
    <property type="match status" value="1"/>
</dbReference>
<dbReference type="PANTHER" id="PTHR43196:SF2">
    <property type="entry name" value="PHOSPHOADENOSINE PHOSPHOSULFATE REDUCTASE"/>
    <property type="match status" value="1"/>
</dbReference>
<sequence length="566" mass="66817">MKKRFGSVLNISRKVSETRGSSRKWEKEDKKPVSKKGEYKKNNKFEKNNESNSKSNLFDLEDYVNKGRKNENLKNKGKNPPKFKGKNPDKNGNGKNNTNIRNTKREGKNKIPIDNRNVEPRESLQKKLNLKTNLESWYPEFYYKQDAKFASPHELSILSKLTNIDFKDNVVILERLSGMDYRKRVIYGKKQLGILEYDLKELSWQFVPNPEYYMYLNKYDIELKPSKMRLKGKWIKEEYLVEDEDNLKAYNTIVNAPENDLDAQIKDVGVKMGNFAGHGVTSGDRIKLKDLSKISDFEEEKLSEYLEKRSKYVEILKNNSLKILKHMIEKYKKKGYVINASFSGGKDSSVSTLLAKEVMPDIEVVSIDTGLEYPETIEYIKKFSKKYDLNMDIVDGDNFWEDILRNGVPTKDNRWCNSSCKLNPLRSYLKKKYPGKKVLTIDGSRQFESFTRSNLDYERNSSFIDFQTTTFPILDWNALDIWTYIYKNDIPYNPLYDEGFERIGCYLCPSALNSEFNRVKELHPDYYKRWSKYLSRRYNKDEIDRGFWRWDELPPKMKELKKEMDN</sequence>
<dbReference type="EMBL" id="JAGGMV010000001">
    <property type="protein sequence ID" value="MBP2200685.1"/>
    <property type="molecule type" value="Genomic_DNA"/>
</dbReference>
<accession>A0A8J7S375</accession>
<feature type="compositionally biased region" description="Low complexity" evidence="1">
    <location>
        <begin position="90"/>
        <end position="101"/>
    </location>
</feature>
<protein>
    <submittedName>
        <fullName evidence="3">3'-phosphoadenosine 5'-phosphosulfate sulfotransferase (PAPS reductase)/FAD synthetase</fullName>
    </submittedName>
</protein>
<reference evidence="3" key="1">
    <citation type="submission" date="2021-03" db="EMBL/GenBank/DDBJ databases">
        <title>Genomic Encyclopedia of Type Strains, Phase IV (KMG-V): Genome sequencing to study the core and pangenomes of soil and plant-associated prokaryotes.</title>
        <authorList>
            <person name="Whitman W."/>
        </authorList>
    </citation>
    <scope>NUCLEOTIDE SEQUENCE</scope>
    <source>
        <strain evidence="3">C4</strain>
    </source>
</reference>
<proteinExistence type="predicted"/>
<dbReference type="Pfam" id="PF01507">
    <property type="entry name" value="PAPS_reduct"/>
    <property type="match status" value="1"/>
</dbReference>
<feature type="domain" description="Phosphoadenosine phosphosulphate reductase" evidence="2">
    <location>
        <begin position="339"/>
        <end position="510"/>
    </location>
</feature>